<dbReference type="Gene3D" id="1.25.40.10">
    <property type="entry name" value="Tetratricopeptide repeat domain"/>
    <property type="match status" value="1"/>
</dbReference>
<dbReference type="InterPro" id="IPR043519">
    <property type="entry name" value="NT_sf"/>
</dbReference>
<dbReference type="Pfam" id="PF04607">
    <property type="entry name" value="RelA_SpoT"/>
    <property type="match status" value="1"/>
</dbReference>
<dbReference type="CDD" id="cd05399">
    <property type="entry name" value="NT_Rel-Spo_like"/>
    <property type="match status" value="1"/>
</dbReference>
<sequence>MYANEEEIAKWDEHLRDPWFVGKLKKFQAFIFEIFENLRLESAEHLIRFVLARQDIKDLKSVVTKINRKRKKQPDYDFDLIEDLVGIKVICPYTSSAKEVMDKMFRQPSFKVEPHTIDEALRTTRSGYRGWHFVAEPSPELINIKPSFMSAKCEIQIKTMIQEAWDAQTHDITYKQEELVDERLLSLLKNQSEMLASHDAQSENFRGMIQEFEEKEKEHRCIAAATYLYLSTSSGIFDYFRKYCNLDLELQRREIFPLSSINMARVNGFIDCYRRKKHLDKDLIKFVAYIALNQEEIEQERMALAFAREFLTMNPQNPSAEDAIAGIYWALNRFEEAIKHGNYAIKKAMNNGDNISLYQDNYCYWVADAVRAHIDVKNDVRRQVFEYGNRLSQEHPNNPKYLDTAAFVKISMGNTVEDIKSGRELLKRSRDLIMKSSNEETQKIYRVFSERHEKLAKSRLAKWQ</sequence>
<evidence type="ECO:0000313" key="2">
    <source>
        <dbReference type="EMBL" id="QNO54667.1"/>
    </source>
</evidence>
<dbReference type="Gene3D" id="3.30.460.10">
    <property type="entry name" value="Beta Polymerase, domain 2"/>
    <property type="match status" value="1"/>
</dbReference>
<proteinExistence type="predicted"/>
<dbReference type="InterPro" id="IPR007685">
    <property type="entry name" value="RelA_SpoT"/>
</dbReference>
<dbReference type="EMBL" id="MT631589">
    <property type="protein sequence ID" value="QNO54667.1"/>
    <property type="molecule type" value="Genomic_DNA"/>
</dbReference>
<protein>
    <recommendedName>
        <fullName evidence="1">RelA/SpoT domain-containing protein</fullName>
    </recommendedName>
</protein>
<dbReference type="SMART" id="SM00954">
    <property type="entry name" value="RelA_SpoT"/>
    <property type="match status" value="1"/>
</dbReference>
<dbReference type="AlphaFoldDB" id="A0A7G9Z333"/>
<gene>
    <name evidence="2" type="ORF">MMBIEIEP_00014</name>
</gene>
<dbReference type="SUPFAM" id="SSF81301">
    <property type="entry name" value="Nucleotidyltransferase"/>
    <property type="match status" value="1"/>
</dbReference>
<dbReference type="InterPro" id="IPR011990">
    <property type="entry name" value="TPR-like_helical_dom_sf"/>
</dbReference>
<dbReference type="PANTHER" id="PTHR47837">
    <property type="entry name" value="GTP PYROPHOSPHOKINASE YJBM"/>
    <property type="match status" value="1"/>
</dbReference>
<organism evidence="2">
    <name type="scientific">Candidatus Methanophaga sp. ANME-1 ERB7</name>
    <dbReference type="NCBI Taxonomy" id="2759913"/>
    <lineage>
        <taxon>Archaea</taxon>
        <taxon>Methanobacteriati</taxon>
        <taxon>Methanobacteriota</taxon>
        <taxon>Stenosarchaea group</taxon>
        <taxon>Methanomicrobia</taxon>
        <taxon>Candidatus Methanophagales</taxon>
        <taxon>Candidatus Methanophagaceae</taxon>
        <taxon>Candidatus Methanophaga</taxon>
    </lineage>
</organism>
<dbReference type="InterPro" id="IPR052366">
    <property type="entry name" value="GTP_Pyrophosphokinase"/>
</dbReference>
<reference evidence="2" key="1">
    <citation type="submission" date="2020-06" db="EMBL/GenBank/DDBJ databases">
        <title>Unique genomic features of the anaerobic methanotrophic archaea.</title>
        <authorList>
            <person name="Chadwick G.L."/>
            <person name="Skennerton C.T."/>
            <person name="Laso-Perez R."/>
            <person name="Leu A.O."/>
            <person name="Speth D.R."/>
            <person name="Yu H."/>
            <person name="Morgan-Lang C."/>
            <person name="Hatzenpichler R."/>
            <person name="Goudeau D."/>
            <person name="Malmstrom R."/>
            <person name="Brazelton W.J."/>
            <person name="Woyke T."/>
            <person name="Hallam S.J."/>
            <person name="Tyson G.W."/>
            <person name="Wegener G."/>
            <person name="Boetius A."/>
            <person name="Orphan V."/>
        </authorList>
    </citation>
    <scope>NUCLEOTIDE SEQUENCE</scope>
</reference>
<dbReference type="SUPFAM" id="SSF48452">
    <property type="entry name" value="TPR-like"/>
    <property type="match status" value="1"/>
</dbReference>
<dbReference type="PANTHER" id="PTHR47837:SF1">
    <property type="entry name" value="GTP PYROPHOSPHOKINASE YJBM"/>
    <property type="match status" value="1"/>
</dbReference>
<accession>A0A7G9Z333</accession>
<evidence type="ECO:0000259" key="1">
    <source>
        <dbReference type="SMART" id="SM00954"/>
    </source>
</evidence>
<dbReference type="GO" id="GO:0015969">
    <property type="term" value="P:guanosine tetraphosphate metabolic process"/>
    <property type="evidence" value="ECO:0007669"/>
    <property type="project" value="InterPro"/>
</dbReference>
<name>A0A7G9Z333_9EURY</name>
<feature type="domain" description="RelA/SpoT" evidence="1">
    <location>
        <begin position="54"/>
        <end position="180"/>
    </location>
</feature>